<accession>A0A0E9R7W0</accession>
<name>A0A0E9R7W0_ANGAN</name>
<dbReference type="EMBL" id="GBXM01083730">
    <property type="protein sequence ID" value="JAH24847.1"/>
    <property type="molecule type" value="Transcribed_RNA"/>
</dbReference>
<reference evidence="1" key="2">
    <citation type="journal article" date="2015" name="Fish Shellfish Immunol.">
        <title>Early steps in the European eel (Anguilla anguilla)-Vibrio vulnificus interaction in the gills: Role of the RtxA13 toxin.</title>
        <authorList>
            <person name="Callol A."/>
            <person name="Pajuelo D."/>
            <person name="Ebbesson L."/>
            <person name="Teles M."/>
            <person name="MacKenzie S."/>
            <person name="Amaro C."/>
        </authorList>
    </citation>
    <scope>NUCLEOTIDE SEQUENCE</scope>
</reference>
<organism evidence="1">
    <name type="scientific">Anguilla anguilla</name>
    <name type="common">European freshwater eel</name>
    <name type="synonym">Muraena anguilla</name>
    <dbReference type="NCBI Taxonomy" id="7936"/>
    <lineage>
        <taxon>Eukaryota</taxon>
        <taxon>Metazoa</taxon>
        <taxon>Chordata</taxon>
        <taxon>Craniata</taxon>
        <taxon>Vertebrata</taxon>
        <taxon>Euteleostomi</taxon>
        <taxon>Actinopterygii</taxon>
        <taxon>Neopterygii</taxon>
        <taxon>Teleostei</taxon>
        <taxon>Anguilliformes</taxon>
        <taxon>Anguillidae</taxon>
        <taxon>Anguilla</taxon>
    </lineage>
</organism>
<reference evidence="1" key="1">
    <citation type="submission" date="2014-11" db="EMBL/GenBank/DDBJ databases">
        <authorList>
            <person name="Amaro Gonzalez C."/>
        </authorList>
    </citation>
    <scope>NUCLEOTIDE SEQUENCE</scope>
</reference>
<dbReference type="AlphaFoldDB" id="A0A0E9R7W0"/>
<sequence>MIKVNLEFFFFAYPYVEHTELVMYSTFQ</sequence>
<proteinExistence type="predicted"/>
<evidence type="ECO:0000313" key="1">
    <source>
        <dbReference type="EMBL" id="JAH24847.1"/>
    </source>
</evidence>
<protein>
    <submittedName>
        <fullName evidence="1">Uncharacterized protein</fullName>
    </submittedName>
</protein>